<dbReference type="InterPro" id="IPR003719">
    <property type="entry name" value="Phenazine_PhzF-like"/>
</dbReference>
<dbReference type="STRING" id="1043005.A0A074YPL8"/>
<name>A0A074YPL8_AURSE</name>
<dbReference type="GO" id="GO:0016853">
    <property type="term" value="F:isomerase activity"/>
    <property type="evidence" value="ECO:0007669"/>
    <property type="project" value="TreeGrafter"/>
</dbReference>
<dbReference type="InParanoid" id="A0A074YPL8"/>
<dbReference type="PANTHER" id="PTHR13774:SF32">
    <property type="entry name" value="ANTISENSE-ENHANCING SEQUENCE 1"/>
    <property type="match status" value="1"/>
</dbReference>
<evidence type="ECO:0000313" key="2">
    <source>
        <dbReference type="EMBL" id="KEQ99738.1"/>
    </source>
</evidence>
<dbReference type="HOGENOM" id="CLU_048756_1_0_1"/>
<dbReference type="NCBIfam" id="TIGR00654">
    <property type="entry name" value="PhzF_family"/>
    <property type="match status" value="1"/>
</dbReference>
<dbReference type="SUPFAM" id="SSF54506">
    <property type="entry name" value="Diaminopimelate epimerase-like"/>
    <property type="match status" value="1"/>
</dbReference>
<dbReference type="GO" id="GO:0005737">
    <property type="term" value="C:cytoplasm"/>
    <property type="evidence" value="ECO:0007669"/>
    <property type="project" value="TreeGrafter"/>
</dbReference>
<dbReference type="PANTHER" id="PTHR13774">
    <property type="entry name" value="PHENAZINE BIOSYNTHESIS PROTEIN"/>
    <property type="match status" value="1"/>
</dbReference>
<proteinExistence type="predicted"/>
<dbReference type="Pfam" id="PF02567">
    <property type="entry name" value="PhzC-PhzF"/>
    <property type="match status" value="1"/>
</dbReference>
<dbReference type="Proteomes" id="UP000030641">
    <property type="component" value="Unassembled WGS sequence"/>
</dbReference>
<organism evidence="2 3">
    <name type="scientific">Aureobasidium subglaciale (strain EXF-2481)</name>
    <name type="common">Aureobasidium pullulans var. subglaciale</name>
    <dbReference type="NCBI Taxonomy" id="1043005"/>
    <lineage>
        <taxon>Eukaryota</taxon>
        <taxon>Fungi</taxon>
        <taxon>Dikarya</taxon>
        <taxon>Ascomycota</taxon>
        <taxon>Pezizomycotina</taxon>
        <taxon>Dothideomycetes</taxon>
        <taxon>Dothideomycetidae</taxon>
        <taxon>Dothideales</taxon>
        <taxon>Saccotheciaceae</taxon>
        <taxon>Aureobasidium</taxon>
    </lineage>
</organism>
<keyword evidence="3" id="KW-1185">Reference proteome</keyword>
<gene>
    <name evidence="2" type="ORF">AUEXF2481DRAFT_194458</name>
</gene>
<protein>
    <recommendedName>
        <fullName evidence="4">Diaminopimelate epimerase-like protein</fullName>
    </recommendedName>
</protein>
<dbReference type="Gene3D" id="3.10.310.10">
    <property type="entry name" value="Diaminopimelate Epimerase, Chain A, domain 1"/>
    <property type="match status" value="2"/>
</dbReference>
<evidence type="ECO:0000256" key="1">
    <source>
        <dbReference type="PIRSR" id="PIRSR016184-1"/>
    </source>
</evidence>
<evidence type="ECO:0000313" key="3">
    <source>
        <dbReference type="Proteomes" id="UP000030641"/>
    </source>
</evidence>
<dbReference type="GeneID" id="25362415"/>
<dbReference type="AlphaFoldDB" id="A0A074YPL8"/>
<feature type="active site" evidence="1">
    <location>
        <position position="49"/>
    </location>
</feature>
<reference evidence="2 3" key="1">
    <citation type="journal article" date="2014" name="BMC Genomics">
        <title>Genome sequencing of four Aureobasidium pullulans varieties: biotechnological potential, stress tolerance, and description of new species.</title>
        <authorList>
            <person name="Gostin Ar C."/>
            <person name="Ohm R.A."/>
            <person name="Kogej T."/>
            <person name="Sonjak S."/>
            <person name="Turk M."/>
            <person name="Zajc J."/>
            <person name="Zalar P."/>
            <person name="Grube M."/>
            <person name="Sun H."/>
            <person name="Han J."/>
            <person name="Sharma A."/>
            <person name="Chiniquy J."/>
            <person name="Ngan C.Y."/>
            <person name="Lipzen A."/>
            <person name="Barry K."/>
            <person name="Grigoriev I.V."/>
            <person name="Gunde-Cimerman N."/>
        </authorList>
    </citation>
    <scope>NUCLEOTIDE SEQUENCE [LARGE SCALE GENOMIC DNA]</scope>
    <source>
        <strain evidence="2 3">EXF-2481</strain>
    </source>
</reference>
<dbReference type="EMBL" id="KL584750">
    <property type="protein sequence ID" value="KEQ99738.1"/>
    <property type="molecule type" value="Genomic_DNA"/>
</dbReference>
<dbReference type="OrthoDB" id="412383at2759"/>
<dbReference type="OMA" id="LCKYYYV"/>
<sequence length="343" mass="37228">MASLNFTTLDVFTTRKFAGNPLAVCQVPKGVTLTQEQKQTIAVEFNLSETTFLHPCSNEGSEVPEWPLDIFTVKTELPFAGHPTIGTACHILGQTGKTKGRFKVKAGIIELDFVDGVAKASIPHNTHVHSSTDLSSARMLEWQSGLKPFYQSAELKTDVVSPVKGMNFALVELKSLEELAAVVLPGTEINFSLDEDWDVGPCFGKFFVQMPDQGDGVRRLRTRMIEGSFEDPATGSACCALTAYLVLKEGIQDGKVKFDILQAVEIGRPSEIGVEVEVKGGEIQTIILSGNNRIVATNNEVSAAEPRNRYPVSVAPGPFGSPRLSYGQLYNHRKALISVVTSS</sequence>
<accession>A0A074YPL8</accession>
<dbReference type="RefSeq" id="XP_013348454.1">
    <property type="nucleotide sequence ID" value="XM_013493000.1"/>
</dbReference>
<dbReference type="PIRSF" id="PIRSF016184">
    <property type="entry name" value="PhzC_PhzF"/>
    <property type="match status" value="1"/>
</dbReference>
<evidence type="ECO:0008006" key="4">
    <source>
        <dbReference type="Google" id="ProtNLM"/>
    </source>
</evidence>